<accession>A0A2M9ZLE0</accession>
<dbReference type="Proteomes" id="UP000231990">
    <property type="component" value="Unassembled WGS sequence"/>
</dbReference>
<dbReference type="InterPro" id="IPR036388">
    <property type="entry name" value="WH-like_DNA-bd_sf"/>
</dbReference>
<dbReference type="Gene3D" id="3.40.250.10">
    <property type="entry name" value="Rhodanese-like domain"/>
    <property type="match status" value="1"/>
</dbReference>
<dbReference type="PANTHER" id="PTHR43031:SF16">
    <property type="entry name" value="OXIDOREDUCTASE"/>
    <property type="match status" value="1"/>
</dbReference>
<protein>
    <recommendedName>
        <fullName evidence="7">ArsR family transcriptional regulator</fullName>
    </recommendedName>
</protein>
<dbReference type="SUPFAM" id="SSF52821">
    <property type="entry name" value="Rhodanese/Cell cycle control phosphatase"/>
    <property type="match status" value="1"/>
</dbReference>
<dbReference type="InterPro" id="IPR001845">
    <property type="entry name" value="HTH_ArsR_DNA-bd_dom"/>
</dbReference>
<dbReference type="InterPro" id="IPR050229">
    <property type="entry name" value="GlpE_sulfurtransferase"/>
</dbReference>
<reference evidence="5 6" key="1">
    <citation type="submission" date="2017-07" db="EMBL/GenBank/DDBJ databases">
        <title>Leptospira spp. isolated from tropical soils.</title>
        <authorList>
            <person name="Thibeaux R."/>
            <person name="Iraola G."/>
            <person name="Ferres I."/>
            <person name="Bierque E."/>
            <person name="Girault D."/>
            <person name="Soupe-Gilbert M.-E."/>
            <person name="Picardeau M."/>
            <person name="Goarant C."/>
        </authorList>
    </citation>
    <scope>NUCLEOTIDE SEQUENCE [LARGE SCALE GENOMIC DNA]</scope>
    <source>
        <strain evidence="4 6">FH1-B-B1</strain>
        <strain evidence="3 5">FH1-B-C1</strain>
    </source>
</reference>
<dbReference type="CDD" id="cd00158">
    <property type="entry name" value="RHOD"/>
    <property type="match status" value="1"/>
</dbReference>
<feature type="domain" description="HTH arsR-type" evidence="2">
    <location>
        <begin position="6"/>
        <end position="100"/>
    </location>
</feature>
<dbReference type="SUPFAM" id="SSF46785">
    <property type="entry name" value="Winged helix' DNA-binding domain"/>
    <property type="match status" value="1"/>
</dbReference>
<organism evidence="4 6">
    <name type="scientific">Leptospira perolatii</name>
    <dbReference type="NCBI Taxonomy" id="2023191"/>
    <lineage>
        <taxon>Bacteria</taxon>
        <taxon>Pseudomonadati</taxon>
        <taxon>Spirochaetota</taxon>
        <taxon>Spirochaetia</taxon>
        <taxon>Leptospirales</taxon>
        <taxon>Leptospiraceae</taxon>
        <taxon>Leptospira</taxon>
    </lineage>
</organism>
<dbReference type="Proteomes" id="UP000231962">
    <property type="component" value="Unassembled WGS sequence"/>
</dbReference>
<dbReference type="Pfam" id="PF00581">
    <property type="entry name" value="Rhodanese"/>
    <property type="match status" value="1"/>
</dbReference>
<evidence type="ECO:0000259" key="2">
    <source>
        <dbReference type="PROSITE" id="PS50987"/>
    </source>
</evidence>
<evidence type="ECO:0000313" key="6">
    <source>
        <dbReference type="Proteomes" id="UP000231990"/>
    </source>
</evidence>
<evidence type="ECO:0000313" key="4">
    <source>
        <dbReference type="EMBL" id="PJZ72902.1"/>
    </source>
</evidence>
<dbReference type="AlphaFoldDB" id="A0A2M9ZLE0"/>
<dbReference type="InterPro" id="IPR036873">
    <property type="entry name" value="Rhodanese-like_dom_sf"/>
</dbReference>
<dbReference type="InterPro" id="IPR036390">
    <property type="entry name" value="WH_DNA-bd_sf"/>
</dbReference>
<dbReference type="NCBIfam" id="NF033788">
    <property type="entry name" value="HTH_metalloreg"/>
    <property type="match status" value="1"/>
</dbReference>
<dbReference type="PANTHER" id="PTHR43031">
    <property type="entry name" value="FAD-DEPENDENT OXIDOREDUCTASE"/>
    <property type="match status" value="1"/>
</dbReference>
<evidence type="ECO:0008006" key="7">
    <source>
        <dbReference type="Google" id="ProtNLM"/>
    </source>
</evidence>
<dbReference type="SMART" id="SM00418">
    <property type="entry name" value="HTH_ARSR"/>
    <property type="match status" value="1"/>
</dbReference>
<dbReference type="EMBL" id="NPDZ01000007">
    <property type="protein sequence ID" value="PJZ72902.1"/>
    <property type="molecule type" value="Genomic_DNA"/>
</dbReference>
<proteinExistence type="predicted"/>
<dbReference type="EMBL" id="NPDY01000004">
    <property type="protein sequence ID" value="PJZ70213.1"/>
    <property type="molecule type" value="Genomic_DNA"/>
</dbReference>
<dbReference type="SMART" id="SM00450">
    <property type="entry name" value="RHOD"/>
    <property type="match status" value="1"/>
</dbReference>
<dbReference type="CDD" id="cd00090">
    <property type="entry name" value="HTH_ARSR"/>
    <property type="match status" value="1"/>
</dbReference>
<name>A0A2M9ZLE0_9LEPT</name>
<dbReference type="GO" id="GO:0003700">
    <property type="term" value="F:DNA-binding transcription factor activity"/>
    <property type="evidence" value="ECO:0007669"/>
    <property type="project" value="InterPro"/>
</dbReference>
<gene>
    <name evidence="3" type="ORF">CH360_06300</name>
    <name evidence="4" type="ORF">CH373_12670</name>
</gene>
<feature type="domain" description="Rhodanese" evidence="1">
    <location>
        <begin position="129"/>
        <end position="218"/>
    </location>
</feature>
<dbReference type="Pfam" id="PF01022">
    <property type="entry name" value="HTH_5"/>
    <property type="match status" value="1"/>
</dbReference>
<comment type="caution">
    <text evidence="4">The sequence shown here is derived from an EMBL/GenBank/DDBJ whole genome shotgun (WGS) entry which is preliminary data.</text>
</comment>
<evidence type="ECO:0000313" key="5">
    <source>
        <dbReference type="Proteomes" id="UP000231962"/>
    </source>
</evidence>
<dbReference type="InterPro" id="IPR011991">
    <property type="entry name" value="ArsR-like_HTH"/>
</dbReference>
<dbReference type="Gene3D" id="1.10.10.10">
    <property type="entry name" value="Winged helix-like DNA-binding domain superfamily/Winged helix DNA-binding domain"/>
    <property type="match status" value="1"/>
</dbReference>
<dbReference type="InterPro" id="IPR001763">
    <property type="entry name" value="Rhodanese-like_dom"/>
</dbReference>
<dbReference type="PROSITE" id="PS50206">
    <property type="entry name" value="RHODANESE_3"/>
    <property type="match status" value="1"/>
</dbReference>
<sequence length="221" mass="24592">MKGREYKSLVFKELSGIGKALGDPKRIEILDLISQASKSVESIAQDSGASVATASHHLQILKEVHLARNQKLGKYVYYEASEAGVRLLDCLGQIGESLSAEIALATRTFFEEIDSLEAFDYESLQKEVRGRKLMLIDVRPLHEYEVGHFPGAISIPLKELEKNLEKLPRSKHVVAYCRGKYCVLSKEAVQILSKHGFKAKRLEKGILEFKAGGHKLEIGGK</sequence>
<dbReference type="PRINTS" id="PR00778">
    <property type="entry name" value="HTHARSR"/>
</dbReference>
<evidence type="ECO:0000313" key="3">
    <source>
        <dbReference type="EMBL" id="PJZ70213.1"/>
    </source>
</evidence>
<dbReference type="PROSITE" id="PS50987">
    <property type="entry name" value="HTH_ARSR_2"/>
    <property type="match status" value="1"/>
</dbReference>
<evidence type="ECO:0000259" key="1">
    <source>
        <dbReference type="PROSITE" id="PS50206"/>
    </source>
</evidence>
<keyword evidence="5" id="KW-1185">Reference proteome</keyword>